<sequence length="280" mass="29368">MVFTDLRPEEKEAFFSVLDEYFLQRPHLLPSPSPSSDQPAAAGRKAASFVGRTLASNPQATAALVSSALRQGPKTGATTTANAGIDSAAVQLASNPRFTSALTSALTSPTPTSPPPPAPNPPSHAPTPSGLQTHKSLGSLSTDSTSSFLTSTAQGVWNYKKPKPAPPPAAKPASVPGERAEHALAAKYGPPPKRTVPHQAEAPPPQEEAEHPPPPPVPVPAAGEQEFVEALYAYQGDPATDLSLLAGERLVLLERTSTDWWTGEKEGRRGLFPASYVKVL</sequence>
<evidence type="ECO:0000313" key="5">
    <source>
        <dbReference type="EMBL" id="EJU06152.1"/>
    </source>
</evidence>
<dbReference type="PANTHER" id="PTHR47174">
    <property type="entry name" value="BRIDGING INTEGRATOR 3"/>
    <property type="match status" value="1"/>
</dbReference>
<dbReference type="OMA" id="AEVLYDY"/>
<dbReference type="GO" id="GO:0031097">
    <property type="term" value="C:medial cortex"/>
    <property type="evidence" value="ECO:0007669"/>
    <property type="project" value="TreeGrafter"/>
</dbReference>
<dbReference type="GO" id="GO:0043332">
    <property type="term" value="C:mating projection tip"/>
    <property type="evidence" value="ECO:0007669"/>
    <property type="project" value="TreeGrafter"/>
</dbReference>
<dbReference type="Proteomes" id="UP000030653">
    <property type="component" value="Unassembled WGS sequence"/>
</dbReference>
<dbReference type="GO" id="GO:0006897">
    <property type="term" value="P:endocytosis"/>
    <property type="evidence" value="ECO:0007669"/>
    <property type="project" value="InterPro"/>
</dbReference>
<feature type="region of interest" description="Disordered" evidence="3">
    <location>
        <begin position="186"/>
        <end position="224"/>
    </location>
</feature>
<dbReference type="CDD" id="cd00174">
    <property type="entry name" value="SH3"/>
    <property type="match status" value="1"/>
</dbReference>
<dbReference type="RefSeq" id="XP_040633046.1">
    <property type="nucleotide sequence ID" value="XM_040767713.1"/>
</dbReference>
<dbReference type="HOGENOM" id="CLU_067162_0_0_1"/>
<feature type="compositionally biased region" description="Low complexity" evidence="3">
    <location>
        <begin position="136"/>
        <end position="146"/>
    </location>
</feature>
<dbReference type="PRINTS" id="PR00452">
    <property type="entry name" value="SH3DOMAIN"/>
</dbReference>
<dbReference type="EMBL" id="JH795855">
    <property type="protein sequence ID" value="EJU06152.1"/>
    <property type="molecule type" value="Genomic_DNA"/>
</dbReference>
<dbReference type="InterPro" id="IPR001452">
    <property type="entry name" value="SH3_domain"/>
</dbReference>
<evidence type="ECO:0000313" key="6">
    <source>
        <dbReference type="Proteomes" id="UP000030653"/>
    </source>
</evidence>
<proteinExistence type="predicted"/>
<keyword evidence="1 2" id="KW-0728">SH3 domain</keyword>
<organism evidence="5 6">
    <name type="scientific">Dacryopinax primogenitus (strain DJM 731)</name>
    <name type="common">Brown rot fungus</name>
    <dbReference type="NCBI Taxonomy" id="1858805"/>
    <lineage>
        <taxon>Eukaryota</taxon>
        <taxon>Fungi</taxon>
        <taxon>Dikarya</taxon>
        <taxon>Basidiomycota</taxon>
        <taxon>Agaricomycotina</taxon>
        <taxon>Dacrymycetes</taxon>
        <taxon>Dacrymycetales</taxon>
        <taxon>Dacrymycetaceae</taxon>
        <taxon>Dacryopinax</taxon>
    </lineage>
</organism>
<dbReference type="GO" id="GO:1990528">
    <property type="term" value="C:Rvs161p-Rvs167p complex"/>
    <property type="evidence" value="ECO:0007669"/>
    <property type="project" value="TreeGrafter"/>
</dbReference>
<dbReference type="OrthoDB" id="10255128at2759"/>
<dbReference type="GO" id="GO:0030479">
    <property type="term" value="C:actin cortical patch"/>
    <property type="evidence" value="ECO:0007669"/>
    <property type="project" value="TreeGrafter"/>
</dbReference>
<dbReference type="Pfam" id="PF14604">
    <property type="entry name" value="SH3_9"/>
    <property type="match status" value="1"/>
</dbReference>
<keyword evidence="6" id="KW-1185">Reference proteome</keyword>
<feature type="compositionally biased region" description="Pro residues" evidence="3">
    <location>
        <begin position="111"/>
        <end position="125"/>
    </location>
</feature>
<feature type="domain" description="SH3" evidence="4">
    <location>
        <begin position="223"/>
        <end position="280"/>
    </location>
</feature>
<evidence type="ECO:0000259" key="4">
    <source>
        <dbReference type="PROSITE" id="PS50002"/>
    </source>
</evidence>
<evidence type="ECO:0000256" key="2">
    <source>
        <dbReference type="PROSITE-ProRule" id="PRU00192"/>
    </source>
</evidence>
<dbReference type="Gene3D" id="2.30.30.40">
    <property type="entry name" value="SH3 Domains"/>
    <property type="match status" value="1"/>
</dbReference>
<evidence type="ECO:0000256" key="1">
    <source>
        <dbReference type="ARBA" id="ARBA00022443"/>
    </source>
</evidence>
<evidence type="ECO:0000256" key="3">
    <source>
        <dbReference type="SAM" id="MobiDB-lite"/>
    </source>
</evidence>
<dbReference type="AlphaFoldDB" id="M5GFC7"/>
<name>M5GFC7_DACPD</name>
<dbReference type="GO" id="GO:0008289">
    <property type="term" value="F:lipid binding"/>
    <property type="evidence" value="ECO:0007669"/>
    <property type="project" value="TreeGrafter"/>
</dbReference>
<dbReference type="GeneID" id="63682775"/>
<feature type="compositionally biased region" description="Pro residues" evidence="3">
    <location>
        <begin position="202"/>
        <end position="219"/>
    </location>
</feature>
<dbReference type="PROSITE" id="PS50002">
    <property type="entry name" value="SH3"/>
    <property type="match status" value="1"/>
</dbReference>
<protein>
    <recommendedName>
        <fullName evidence="4">SH3 domain-containing protein</fullName>
    </recommendedName>
</protein>
<accession>M5GFC7</accession>
<dbReference type="GO" id="GO:0097320">
    <property type="term" value="P:plasma membrane tubulation"/>
    <property type="evidence" value="ECO:0007669"/>
    <property type="project" value="TreeGrafter"/>
</dbReference>
<dbReference type="SUPFAM" id="SSF50044">
    <property type="entry name" value="SH3-domain"/>
    <property type="match status" value="1"/>
</dbReference>
<dbReference type="GO" id="GO:0051666">
    <property type="term" value="P:actin cortical patch localization"/>
    <property type="evidence" value="ECO:0007669"/>
    <property type="project" value="InterPro"/>
</dbReference>
<feature type="region of interest" description="Disordered" evidence="3">
    <location>
        <begin position="103"/>
        <end position="146"/>
    </location>
</feature>
<dbReference type="SMART" id="SM00326">
    <property type="entry name" value="SH3"/>
    <property type="match status" value="1"/>
</dbReference>
<gene>
    <name evidence="5" type="ORF">DACRYDRAFT_103099</name>
</gene>
<dbReference type="PANTHER" id="PTHR47174:SF2">
    <property type="entry name" value="SH3 DOMAIN SIGNALLING PROTEIN (AFU_ORTHOLOGUE AFUA_5G07670)"/>
    <property type="match status" value="1"/>
</dbReference>
<dbReference type="InterPro" id="IPR036028">
    <property type="entry name" value="SH3-like_dom_sf"/>
</dbReference>
<dbReference type="InterPro" id="IPR046982">
    <property type="entry name" value="BIN3/RVS161-like"/>
</dbReference>
<dbReference type="PRINTS" id="PR00499">
    <property type="entry name" value="P67PHOX"/>
</dbReference>
<reference evidence="5 6" key="1">
    <citation type="journal article" date="2012" name="Science">
        <title>The Paleozoic origin of enzymatic lignin decomposition reconstructed from 31 fungal genomes.</title>
        <authorList>
            <person name="Floudas D."/>
            <person name="Binder M."/>
            <person name="Riley R."/>
            <person name="Barry K."/>
            <person name="Blanchette R.A."/>
            <person name="Henrissat B."/>
            <person name="Martinez A.T."/>
            <person name="Otillar R."/>
            <person name="Spatafora J.W."/>
            <person name="Yadav J.S."/>
            <person name="Aerts A."/>
            <person name="Benoit I."/>
            <person name="Boyd A."/>
            <person name="Carlson A."/>
            <person name="Copeland A."/>
            <person name="Coutinho P.M."/>
            <person name="de Vries R.P."/>
            <person name="Ferreira P."/>
            <person name="Findley K."/>
            <person name="Foster B."/>
            <person name="Gaskell J."/>
            <person name="Glotzer D."/>
            <person name="Gorecki P."/>
            <person name="Heitman J."/>
            <person name="Hesse C."/>
            <person name="Hori C."/>
            <person name="Igarashi K."/>
            <person name="Jurgens J.A."/>
            <person name="Kallen N."/>
            <person name="Kersten P."/>
            <person name="Kohler A."/>
            <person name="Kuees U."/>
            <person name="Kumar T.K.A."/>
            <person name="Kuo A."/>
            <person name="LaButti K."/>
            <person name="Larrondo L.F."/>
            <person name="Lindquist E."/>
            <person name="Ling A."/>
            <person name="Lombard V."/>
            <person name="Lucas S."/>
            <person name="Lundell T."/>
            <person name="Martin R."/>
            <person name="McLaughlin D.J."/>
            <person name="Morgenstern I."/>
            <person name="Morin E."/>
            <person name="Murat C."/>
            <person name="Nagy L.G."/>
            <person name="Nolan M."/>
            <person name="Ohm R.A."/>
            <person name="Patyshakuliyeva A."/>
            <person name="Rokas A."/>
            <person name="Ruiz-Duenas F.J."/>
            <person name="Sabat G."/>
            <person name="Salamov A."/>
            <person name="Samejima M."/>
            <person name="Schmutz J."/>
            <person name="Slot J.C."/>
            <person name="St John F."/>
            <person name="Stenlid J."/>
            <person name="Sun H."/>
            <person name="Sun S."/>
            <person name="Syed K."/>
            <person name="Tsang A."/>
            <person name="Wiebenga A."/>
            <person name="Young D."/>
            <person name="Pisabarro A."/>
            <person name="Eastwood D.C."/>
            <person name="Martin F."/>
            <person name="Cullen D."/>
            <person name="Grigoriev I.V."/>
            <person name="Hibbett D.S."/>
        </authorList>
    </citation>
    <scope>NUCLEOTIDE SEQUENCE [LARGE SCALE GENOMIC DNA]</scope>
    <source>
        <strain evidence="5 6">DJM-731 SS1</strain>
    </source>
</reference>
<dbReference type="STRING" id="1858805.M5GFC7"/>
<feature type="region of interest" description="Disordered" evidence="3">
    <location>
        <begin position="28"/>
        <end position="47"/>
    </location>
</feature>